<organism evidence="1 2">
    <name type="scientific">Anaerotruncus colihominis</name>
    <dbReference type="NCBI Taxonomy" id="169435"/>
    <lineage>
        <taxon>Bacteria</taxon>
        <taxon>Bacillati</taxon>
        <taxon>Bacillota</taxon>
        <taxon>Clostridia</taxon>
        <taxon>Eubacteriales</taxon>
        <taxon>Oscillospiraceae</taxon>
        <taxon>Anaerotruncus</taxon>
    </lineage>
</organism>
<evidence type="ECO:0000313" key="1">
    <source>
        <dbReference type="EMBL" id="CUQ24831.1"/>
    </source>
</evidence>
<gene>
    <name evidence="1" type="ORF">ERS852551_03704</name>
</gene>
<dbReference type="AlphaFoldDB" id="A0A174UVB3"/>
<dbReference type="InterPro" id="IPR014054">
    <property type="entry name" value="Phage_regulatory_Rha"/>
</dbReference>
<reference evidence="1 2" key="1">
    <citation type="submission" date="2015-09" db="EMBL/GenBank/DDBJ databases">
        <authorList>
            <consortium name="Pathogen Informatics"/>
        </authorList>
    </citation>
    <scope>NUCLEOTIDE SEQUENCE [LARGE SCALE GENOMIC DNA]</scope>
    <source>
        <strain evidence="1 2">2789STDY5834939</strain>
    </source>
</reference>
<dbReference type="Proteomes" id="UP000095765">
    <property type="component" value="Unassembled WGS sequence"/>
</dbReference>
<evidence type="ECO:0000313" key="2">
    <source>
        <dbReference type="Proteomes" id="UP000095765"/>
    </source>
</evidence>
<dbReference type="Pfam" id="PF09669">
    <property type="entry name" value="Phage_pRha"/>
    <property type="match status" value="1"/>
</dbReference>
<name>A0A174UVB3_9FIRM</name>
<accession>A0A174UVB3</accession>
<dbReference type="EMBL" id="CZBE01000045">
    <property type="protein sequence ID" value="CUQ24831.1"/>
    <property type="molecule type" value="Genomic_DNA"/>
</dbReference>
<sequence length="108" mass="12415">MIDLVFLEPDKLDSEPFTTSKVVAECANIRHHTVTKLIQKHKTDFEEFGILRFKIEEIKGRGQPEKSYQLNEQQATLLITYLKNTPPVRQFNRYTNKGAVLNGTAPLL</sequence>
<protein>
    <submittedName>
        <fullName evidence="1">Uncharacterized phage-encoded protein</fullName>
    </submittedName>
</protein>
<proteinExistence type="predicted"/>
<dbReference type="RefSeq" id="WP_055246205.1">
    <property type="nucleotide sequence ID" value="NZ_CABIWA010000027.1"/>
</dbReference>